<dbReference type="InterPro" id="IPR027417">
    <property type="entry name" value="P-loop_NTPase"/>
</dbReference>
<dbReference type="InterPro" id="IPR045076">
    <property type="entry name" value="MutS"/>
</dbReference>
<comment type="similarity">
    <text evidence="1 9 10">Belongs to the DNA mismatch repair MutS family.</text>
</comment>
<dbReference type="InterPro" id="IPR017261">
    <property type="entry name" value="DNA_mismatch_repair_MutS/MSH"/>
</dbReference>
<dbReference type="SMART" id="SM00533">
    <property type="entry name" value="MUTSd"/>
    <property type="match status" value="1"/>
</dbReference>
<dbReference type="SUPFAM" id="SSF52540">
    <property type="entry name" value="P-loop containing nucleoside triphosphate hydrolases"/>
    <property type="match status" value="1"/>
</dbReference>
<keyword evidence="3 9" id="KW-0547">Nucleotide-binding</keyword>
<evidence type="ECO:0000256" key="6">
    <source>
        <dbReference type="ARBA" id="ARBA00023125"/>
    </source>
</evidence>
<dbReference type="GO" id="GO:0005524">
    <property type="term" value="F:ATP binding"/>
    <property type="evidence" value="ECO:0007669"/>
    <property type="project" value="UniProtKB-UniRule"/>
</dbReference>
<dbReference type="EMBL" id="AENN01000001">
    <property type="protein sequence ID" value="EFR32078.1"/>
    <property type="molecule type" value="Genomic_DNA"/>
</dbReference>
<dbReference type="GO" id="GO:0140664">
    <property type="term" value="F:ATP-dependent DNA damage sensor activity"/>
    <property type="evidence" value="ECO:0007669"/>
    <property type="project" value="InterPro"/>
</dbReference>
<feature type="domain" description="DNA mismatch repair proteins mutS family" evidence="11">
    <location>
        <begin position="686"/>
        <end position="702"/>
    </location>
</feature>
<evidence type="ECO:0000256" key="5">
    <source>
        <dbReference type="ARBA" id="ARBA00022840"/>
    </source>
</evidence>
<evidence type="ECO:0000256" key="4">
    <source>
        <dbReference type="ARBA" id="ARBA00022763"/>
    </source>
</evidence>
<dbReference type="GO" id="GO:0005829">
    <property type="term" value="C:cytosol"/>
    <property type="evidence" value="ECO:0007669"/>
    <property type="project" value="TreeGrafter"/>
</dbReference>
<keyword evidence="13" id="KW-1185">Reference proteome</keyword>
<dbReference type="OrthoDB" id="9802448at2"/>
<dbReference type="InterPro" id="IPR016151">
    <property type="entry name" value="DNA_mismatch_repair_MutS_N"/>
</dbReference>
<evidence type="ECO:0000256" key="2">
    <source>
        <dbReference type="ARBA" id="ARBA00021982"/>
    </source>
</evidence>
<name>E4KLX5_9LACT</name>
<evidence type="ECO:0000256" key="10">
    <source>
        <dbReference type="RuleBase" id="RU003756"/>
    </source>
</evidence>
<evidence type="ECO:0000256" key="1">
    <source>
        <dbReference type="ARBA" id="ARBA00006271"/>
    </source>
</evidence>
<dbReference type="AlphaFoldDB" id="E4KLX5"/>
<protein>
    <recommendedName>
        <fullName evidence="2 9">DNA mismatch repair protein MutS</fullName>
    </recommendedName>
</protein>
<dbReference type="GO" id="GO:0006298">
    <property type="term" value="P:mismatch repair"/>
    <property type="evidence" value="ECO:0007669"/>
    <property type="project" value="UniProtKB-UniRule"/>
</dbReference>
<comment type="function">
    <text evidence="8 9">This protein is involved in the repair of mismatches in DNA. It is possible that it carries out the mismatch recognition step. This protein has a weak ATPase activity.</text>
</comment>
<dbReference type="InterPro" id="IPR007696">
    <property type="entry name" value="DNA_mismatch_repair_MutS_core"/>
</dbReference>
<dbReference type="GO" id="GO:0003684">
    <property type="term" value="F:damaged DNA binding"/>
    <property type="evidence" value="ECO:0007669"/>
    <property type="project" value="UniProtKB-UniRule"/>
</dbReference>
<dbReference type="Gene3D" id="1.10.1420.10">
    <property type="match status" value="2"/>
</dbReference>
<dbReference type="Pfam" id="PF05188">
    <property type="entry name" value="MutS_II"/>
    <property type="match status" value="1"/>
</dbReference>
<dbReference type="Proteomes" id="UP000005990">
    <property type="component" value="Unassembled WGS sequence"/>
</dbReference>
<dbReference type="InterPro" id="IPR036678">
    <property type="entry name" value="MutS_con_dom_sf"/>
</dbReference>
<accession>E4KLX5</accession>
<sequence length="866" mass="98245">MGKVKKTPMMEQYDAVKERYPDCFIFFRLGDFYEMFNEDALQASKILEITLTSRNKNVDNPIPMCGVPYHSADDYIKTLVQAGHKVAICEQLEDPKLTKGMVKRGVIKVITPGTIMQEKALNQKENNYIACLKEIGEFFYLSYCDVSTGEVFLTQGQEMNQLINELEGIQVSELVYPDSINPSLLEFLKANLKTHFSVIDDQAQASPSLMTKLSKSLTSDQAEAGLACLNLLLAYVESVQMQDLDHFQAVNFYQIIDYLQMTPYTKSQLELSRSLRSQRKKGSLLWYLDRTKTAMGGRLLHQWLDKPLQVKEPLLQRHDKVQSLIENYFHRLDLESALDKIYDLERLVTKISLGHANARDMIQLKQSLQQIPYLNKVIAALRADGQDSFNPLASFDTLVKLLEESLEPDPPLSVTEGNIIRDGYHQQLDKYRDALNHGQQWLVELQQREREKTGLKTLKVGYNKVFGYYIEISRLQAAQLEDPRYQRKQTLANNERFITEELKDIETTILEAQDKAKLLEYELFVAIRQDLSRHIPTLQSLAKQVAELDILCAFASLAEEENFCRPQIIDQPGQLELEESRHPVIEQMIGPANFVANNLKVSPDKYLLLLTGPNMSGKSTFMRQVAYAVILNQIGSFVPAKLAKLPIVDKIFTRIGSADDISRGQSTFMVEMMETNEALQEASSRSLLLFDEIGRGTATYDGMALAQGIIEYIADKVRALTIFSTHYHELTNLATESSNIRNIHVGASEKNGELIFLHKIFDGPADKSYGIHVARLAGLPESLIQNSQAILFRLEAKAKKMDQNEDQQLSLFDQESLDSNGFDVKQKNPVSPLLEDLAKANLNQMTPLDTMVYLAKLQNQAQELLD</sequence>
<proteinExistence type="inferred from homology"/>
<dbReference type="Gene3D" id="3.30.420.110">
    <property type="entry name" value="MutS, connector domain"/>
    <property type="match status" value="1"/>
</dbReference>
<dbReference type="GO" id="GO:0030983">
    <property type="term" value="F:mismatched DNA binding"/>
    <property type="evidence" value="ECO:0007669"/>
    <property type="project" value="InterPro"/>
</dbReference>
<dbReference type="InterPro" id="IPR007860">
    <property type="entry name" value="DNA_mmatch_repair_MutS_con_dom"/>
</dbReference>
<dbReference type="CDD" id="cd03284">
    <property type="entry name" value="ABC_MutS1"/>
    <property type="match status" value="1"/>
</dbReference>
<dbReference type="Pfam" id="PF01624">
    <property type="entry name" value="MutS_I"/>
    <property type="match status" value="1"/>
</dbReference>
<evidence type="ECO:0000256" key="7">
    <source>
        <dbReference type="ARBA" id="ARBA00023204"/>
    </source>
</evidence>
<comment type="caution">
    <text evidence="12">The sequence shown here is derived from an EMBL/GenBank/DDBJ whole genome shotgun (WGS) entry which is preliminary data.</text>
</comment>
<dbReference type="FunFam" id="3.40.50.300:FF:000870">
    <property type="entry name" value="MutS protein homolog 4"/>
    <property type="match status" value="1"/>
</dbReference>
<evidence type="ECO:0000313" key="12">
    <source>
        <dbReference type="EMBL" id="EFR32078.1"/>
    </source>
</evidence>
<evidence type="ECO:0000259" key="11">
    <source>
        <dbReference type="PROSITE" id="PS00486"/>
    </source>
</evidence>
<dbReference type="InterPro" id="IPR036187">
    <property type="entry name" value="DNA_mismatch_repair_MutS_sf"/>
</dbReference>
<keyword evidence="7 9" id="KW-0234">DNA repair</keyword>
<keyword evidence="5 9" id="KW-0067">ATP-binding</keyword>
<dbReference type="HAMAP" id="MF_00096">
    <property type="entry name" value="MutS"/>
    <property type="match status" value="1"/>
</dbReference>
<dbReference type="InterPro" id="IPR007695">
    <property type="entry name" value="DNA_mismatch_repair_MutS-lik_N"/>
</dbReference>
<reference evidence="12 13" key="1">
    <citation type="submission" date="2010-10" db="EMBL/GenBank/DDBJ databases">
        <authorList>
            <person name="Durkin A.S."/>
            <person name="Madupu R."/>
            <person name="Torralba M."/>
            <person name="Gillis M."/>
            <person name="Methe B."/>
            <person name="Sutton G."/>
            <person name="Nelson K.E."/>
        </authorList>
    </citation>
    <scope>NUCLEOTIDE SEQUENCE [LARGE SCALE GENOMIC DNA]</scope>
    <source>
        <strain evidence="12 13">ACS-139-V-Col8</strain>
    </source>
</reference>
<dbReference type="InterPro" id="IPR000432">
    <property type="entry name" value="DNA_mismatch_repair_MutS_C"/>
</dbReference>
<dbReference type="SUPFAM" id="SSF53150">
    <property type="entry name" value="DNA repair protein MutS, domain II"/>
    <property type="match status" value="1"/>
</dbReference>
<dbReference type="InterPro" id="IPR007861">
    <property type="entry name" value="DNA_mismatch_repair_MutS_clamp"/>
</dbReference>
<evidence type="ECO:0000256" key="3">
    <source>
        <dbReference type="ARBA" id="ARBA00022741"/>
    </source>
</evidence>
<gene>
    <name evidence="9 12" type="primary">mutS</name>
    <name evidence="12" type="ORF">HMPREF9257_0958</name>
</gene>
<evidence type="ECO:0000313" key="13">
    <source>
        <dbReference type="Proteomes" id="UP000005990"/>
    </source>
</evidence>
<dbReference type="PROSITE" id="PS00486">
    <property type="entry name" value="DNA_MISMATCH_REPAIR_2"/>
    <property type="match status" value="1"/>
</dbReference>
<dbReference type="eggNOG" id="COG0249">
    <property type="taxonomic scope" value="Bacteria"/>
</dbReference>
<dbReference type="FunFam" id="3.40.1170.10:FF:000001">
    <property type="entry name" value="DNA mismatch repair protein MutS"/>
    <property type="match status" value="1"/>
</dbReference>
<dbReference type="Pfam" id="PF00488">
    <property type="entry name" value="MutS_V"/>
    <property type="match status" value="1"/>
</dbReference>
<dbReference type="SUPFAM" id="SSF48334">
    <property type="entry name" value="DNA repair protein MutS, domain III"/>
    <property type="match status" value="1"/>
</dbReference>
<evidence type="ECO:0000256" key="8">
    <source>
        <dbReference type="ARBA" id="ARBA00024647"/>
    </source>
</evidence>
<dbReference type="PANTHER" id="PTHR11361">
    <property type="entry name" value="DNA MISMATCH REPAIR PROTEIN MUTS FAMILY MEMBER"/>
    <property type="match status" value="1"/>
</dbReference>
<dbReference type="FunFam" id="1.10.1420.10:FF:000001">
    <property type="entry name" value="DNA mismatch repair protein MutS"/>
    <property type="match status" value="1"/>
</dbReference>
<dbReference type="InterPro" id="IPR005748">
    <property type="entry name" value="DNA_mismatch_repair_MutS"/>
</dbReference>
<dbReference type="PANTHER" id="PTHR11361:SF34">
    <property type="entry name" value="DNA MISMATCH REPAIR PROTEIN MSH1, MITOCHONDRIAL"/>
    <property type="match status" value="1"/>
</dbReference>
<dbReference type="STRING" id="908337.HMPREF9257_0958"/>
<dbReference type="NCBIfam" id="TIGR01070">
    <property type="entry name" value="mutS1"/>
    <property type="match status" value="1"/>
</dbReference>
<feature type="binding site" evidence="9">
    <location>
        <begin position="612"/>
        <end position="619"/>
    </location>
    <ligand>
        <name>ATP</name>
        <dbReference type="ChEBI" id="CHEBI:30616"/>
    </ligand>
</feature>
<dbReference type="Gene3D" id="3.40.1170.10">
    <property type="entry name" value="DNA repair protein MutS, domain I"/>
    <property type="match status" value="1"/>
</dbReference>
<dbReference type="Gene3D" id="3.40.50.300">
    <property type="entry name" value="P-loop containing nucleotide triphosphate hydrolases"/>
    <property type="match status" value="1"/>
</dbReference>
<dbReference type="RefSeq" id="WP_006417559.1">
    <property type="nucleotide sequence ID" value="NZ_AENN01000001.1"/>
</dbReference>
<keyword evidence="4 9" id="KW-0227">DNA damage</keyword>
<evidence type="ECO:0000256" key="9">
    <source>
        <dbReference type="HAMAP-Rule" id="MF_00096"/>
    </source>
</evidence>
<organism evidence="12 13">
    <name type="scientific">Eremococcus coleocola ACS-139-V-Col8</name>
    <dbReference type="NCBI Taxonomy" id="908337"/>
    <lineage>
        <taxon>Bacteria</taxon>
        <taxon>Bacillati</taxon>
        <taxon>Bacillota</taxon>
        <taxon>Bacilli</taxon>
        <taxon>Lactobacillales</taxon>
        <taxon>Aerococcaceae</taxon>
        <taxon>Eremococcus</taxon>
    </lineage>
</organism>
<dbReference type="Pfam" id="PF05192">
    <property type="entry name" value="MutS_III"/>
    <property type="match status" value="1"/>
</dbReference>
<dbReference type="Pfam" id="PF05190">
    <property type="entry name" value="MutS_IV"/>
    <property type="match status" value="1"/>
</dbReference>
<dbReference type="PIRSF" id="PIRSF037677">
    <property type="entry name" value="DNA_mis_repair_Msh6"/>
    <property type="match status" value="1"/>
</dbReference>
<dbReference type="SUPFAM" id="SSF55271">
    <property type="entry name" value="DNA repair protein MutS, domain I"/>
    <property type="match status" value="1"/>
</dbReference>
<keyword evidence="6 9" id="KW-0238">DNA-binding</keyword>
<dbReference type="SMART" id="SM00534">
    <property type="entry name" value="MUTSac"/>
    <property type="match status" value="1"/>
</dbReference>
<dbReference type="NCBIfam" id="NF003810">
    <property type="entry name" value="PRK05399.1"/>
    <property type="match status" value="1"/>
</dbReference>